<dbReference type="InterPro" id="IPR002938">
    <property type="entry name" value="FAD-bd"/>
</dbReference>
<dbReference type="Pfam" id="PF01494">
    <property type="entry name" value="FAD_binding_3"/>
    <property type="match status" value="2"/>
</dbReference>
<evidence type="ECO:0000256" key="6">
    <source>
        <dbReference type="ARBA" id="ARBA00023033"/>
    </source>
</evidence>
<keyword evidence="3" id="KW-0285">Flavoprotein</keyword>
<evidence type="ECO:0000313" key="9">
    <source>
        <dbReference type="EMBL" id="CAI4217270.1"/>
    </source>
</evidence>
<dbReference type="InterPro" id="IPR050562">
    <property type="entry name" value="FAD_mOase_fung"/>
</dbReference>
<feature type="compositionally biased region" description="Basic and acidic residues" evidence="7">
    <location>
        <begin position="211"/>
        <end position="222"/>
    </location>
</feature>
<proteinExistence type="inferred from homology"/>
<feature type="domain" description="FAD-binding" evidence="8">
    <location>
        <begin position="142"/>
        <end position="307"/>
    </location>
</feature>
<dbReference type="EMBL" id="CALLCH030000016">
    <property type="protein sequence ID" value="CAI4217270.1"/>
    <property type="molecule type" value="Genomic_DNA"/>
</dbReference>
<evidence type="ECO:0000313" key="10">
    <source>
        <dbReference type="Proteomes" id="UP000838763"/>
    </source>
</evidence>
<name>A0A9P1MBX5_9PEZI</name>
<keyword evidence="5" id="KW-0560">Oxidoreductase</keyword>
<dbReference type="InterPro" id="IPR036188">
    <property type="entry name" value="FAD/NAD-bd_sf"/>
</dbReference>
<evidence type="ECO:0000256" key="3">
    <source>
        <dbReference type="ARBA" id="ARBA00022630"/>
    </source>
</evidence>
<accession>A0A9P1MBX5</accession>
<dbReference type="PRINTS" id="PR00420">
    <property type="entry name" value="RNGMNOXGNASE"/>
</dbReference>
<dbReference type="GO" id="GO:0071949">
    <property type="term" value="F:FAD binding"/>
    <property type="evidence" value="ECO:0007669"/>
    <property type="project" value="InterPro"/>
</dbReference>
<dbReference type="PANTHER" id="PTHR47356:SF2">
    <property type="entry name" value="FAD-BINDING DOMAIN-CONTAINING PROTEIN-RELATED"/>
    <property type="match status" value="1"/>
</dbReference>
<evidence type="ECO:0000259" key="8">
    <source>
        <dbReference type="Pfam" id="PF01494"/>
    </source>
</evidence>
<keyword evidence="10" id="KW-1185">Reference proteome</keyword>
<evidence type="ECO:0000256" key="2">
    <source>
        <dbReference type="ARBA" id="ARBA00007992"/>
    </source>
</evidence>
<organism evidence="9 10">
    <name type="scientific">Parascedosporium putredinis</name>
    <dbReference type="NCBI Taxonomy" id="1442378"/>
    <lineage>
        <taxon>Eukaryota</taxon>
        <taxon>Fungi</taxon>
        <taxon>Dikarya</taxon>
        <taxon>Ascomycota</taxon>
        <taxon>Pezizomycotina</taxon>
        <taxon>Sordariomycetes</taxon>
        <taxon>Hypocreomycetidae</taxon>
        <taxon>Microascales</taxon>
        <taxon>Microascaceae</taxon>
        <taxon>Parascedosporium</taxon>
    </lineage>
</organism>
<evidence type="ECO:0000256" key="4">
    <source>
        <dbReference type="ARBA" id="ARBA00022827"/>
    </source>
</evidence>
<dbReference type="AlphaFoldDB" id="A0A9P1MBX5"/>
<feature type="region of interest" description="Disordered" evidence="7">
    <location>
        <begin position="104"/>
        <end position="129"/>
    </location>
</feature>
<protein>
    <recommendedName>
        <fullName evidence="8">FAD-binding domain-containing protein</fullName>
    </recommendedName>
</protein>
<dbReference type="PANTHER" id="PTHR47356">
    <property type="entry name" value="FAD-DEPENDENT MONOOXYGENASE ASQG-RELATED"/>
    <property type="match status" value="1"/>
</dbReference>
<dbReference type="Gene3D" id="3.50.50.60">
    <property type="entry name" value="FAD/NAD(P)-binding domain"/>
    <property type="match status" value="3"/>
</dbReference>
<feature type="domain" description="FAD-binding" evidence="8">
    <location>
        <begin position="6"/>
        <end position="83"/>
    </location>
</feature>
<dbReference type="SUPFAM" id="SSF51905">
    <property type="entry name" value="FAD/NAD(P)-binding domain"/>
    <property type="match status" value="1"/>
</dbReference>
<comment type="similarity">
    <text evidence="2">Belongs to the paxM FAD-dependent monooxygenase family.</text>
</comment>
<evidence type="ECO:0000256" key="5">
    <source>
        <dbReference type="ARBA" id="ARBA00023002"/>
    </source>
</evidence>
<comment type="cofactor">
    <cofactor evidence="1">
        <name>FAD</name>
        <dbReference type="ChEBI" id="CHEBI:57692"/>
    </cofactor>
</comment>
<comment type="caution">
    <text evidence="9">The sequence shown here is derived from an EMBL/GenBank/DDBJ whole genome shotgun (WGS) entry which is preliminary data.</text>
</comment>
<sequence length="424" mass="46013">MKSSFKVIIVGGGPVGLTAAHALQHAGIDFVVLERRSSIYDDVGASLVLRPSSLRVMHQLGLLDKLRSIGTAIHTGGSFTAEGFKFRRGDEVFPAIQANLGTLPPASTQASASPTSPPSSDAPDAPAPARVTCADGSIYEGDLVLGADGVHSIVRRIMRAQLLASDPAPAPASADIDPENPFTTYYRTMWFSFPAPRLASRAPPPTPTPTKLDHPTTERRSYSEQERAQYWRLFRDLAVTDKYKVGDLYPTRYSDGMANLEEGVLRRWHHGRIVLAGDACHKATPNLGLGFNNGLQDVVALVNRLHPLLSSPSLAPEHADAKPDAQALDVALAGYQTARMLLAPDDHYISSVVTRLWAWHNTIYWFLDRYLLPILPGMDAWVANASAQAECKGEVLDYIPADEPFVGKVPWVHAMPSLVAKDSA</sequence>
<evidence type="ECO:0000256" key="1">
    <source>
        <dbReference type="ARBA" id="ARBA00001974"/>
    </source>
</evidence>
<dbReference type="Proteomes" id="UP000838763">
    <property type="component" value="Unassembled WGS sequence"/>
</dbReference>
<keyword evidence="6" id="KW-0503">Monooxygenase</keyword>
<feature type="region of interest" description="Disordered" evidence="7">
    <location>
        <begin position="198"/>
        <end position="222"/>
    </location>
</feature>
<gene>
    <name evidence="9" type="ORF">PPNO1_LOCUS6885</name>
</gene>
<reference evidence="9" key="1">
    <citation type="submission" date="2022-11" db="EMBL/GenBank/DDBJ databases">
        <authorList>
            <person name="Scott C."/>
            <person name="Bruce N."/>
        </authorList>
    </citation>
    <scope>NUCLEOTIDE SEQUENCE</scope>
</reference>
<dbReference type="OrthoDB" id="2431938at2759"/>
<evidence type="ECO:0000256" key="7">
    <source>
        <dbReference type="SAM" id="MobiDB-lite"/>
    </source>
</evidence>
<dbReference type="GO" id="GO:0004497">
    <property type="term" value="F:monooxygenase activity"/>
    <property type="evidence" value="ECO:0007669"/>
    <property type="project" value="UniProtKB-KW"/>
</dbReference>
<keyword evidence="4" id="KW-0274">FAD</keyword>